<evidence type="ECO:0000313" key="2">
    <source>
        <dbReference type="EMBL" id="KAK9107952.1"/>
    </source>
</evidence>
<sequence>MEKLGFSEEGESRLPSPKLREKKIRPNREGRNEEDGVAQPGPGGAIFSH</sequence>
<gene>
    <name evidence="2" type="ORF">Syun_023963</name>
</gene>
<feature type="compositionally biased region" description="Basic and acidic residues" evidence="1">
    <location>
        <begin position="24"/>
        <end position="34"/>
    </location>
</feature>
<feature type="region of interest" description="Disordered" evidence="1">
    <location>
        <begin position="1"/>
        <end position="49"/>
    </location>
</feature>
<dbReference type="AlphaFoldDB" id="A0AAP0I2L8"/>
<evidence type="ECO:0000313" key="3">
    <source>
        <dbReference type="Proteomes" id="UP001420932"/>
    </source>
</evidence>
<proteinExistence type="predicted"/>
<accession>A0AAP0I2L8</accession>
<comment type="caution">
    <text evidence="2">The sequence shown here is derived from an EMBL/GenBank/DDBJ whole genome shotgun (WGS) entry which is preliminary data.</text>
</comment>
<dbReference type="Proteomes" id="UP001420932">
    <property type="component" value="Unassembled WGS sequence"/>
</dbReference>
<name>A0AAP0I2L8_9MAGN</name>
<feature type="compositionally biased region" description="Basic and acidic residues" evidence="1">
    <location>
        <begin position="1"/>
        <end position="12"/>
    </location>
</feature>
<keyword evidence="3" id="KW-1185">Reference proteome</keyword>
<dbReference type="EMBL" id="JBBNAF010000010">
    <property type="protein sequence ID" value="KAK9107952.1"/>
    <property type="molecule type" value="Genomic_DNA"/>
</dbReference>
<protein>
    <submittedName>
        <fullName evidence="2">Uncharacterized protein</fullName>
    </submittedName>
</protein>
<reference evidence="2 3" key="1">
    <citation type="submission" date="2024-01" db="EMBL/GenBank/DDBJ databases">
        <title>Genome assemblies of Stephania.</title>
        <authorList>
            <person name="Yang L."/>
        </authorList>
    </citation>
    <scope>NUCLEOTIDE SEQUENCE [LARGE SCALE GENOMIC DNA]</scope>
    <source>
        <strain evidence="2">YNDBR</strain>
        <tissue evidence="2">Leaf</tissue>
    </source>
</reference>
<organism evidence="2 3">
    <name type="scientific">Stephania yunnanensis</name>
    <dbReference type="NCBI Taxonomy" id="152371"/>
    <lineage>
        <taxon>Eukaryota</taxon>
        <taxon>Viridiplantae</taxon>
        <taxon>Streptophyta</taxon>
        <taxon>Embryophyta</taxon>
        <taxon>Tracheophyta</taxon>
        <taxon>Spermatophyta</taxon>
        <taxon>Magnoliopsida</taxon>
        <taxon>Ranunculales</taxon>
        <taxon>Menispermaceae</taxon>
        <taxon>Menispermoideae</taxon>
        <taxon>Cissampelideae</taxon>
        <taxon>Stephania</taxon>
    </lineage>
</organism>
<evidence type="ECO:0000256" key="1">
    <source>
        <dbReference type="SAM" id="MobiDB-lite"/>
    </source>
</evidence>